<reference evidence="2 3" key="1">
    <citation type="submission" date="2018-04" db="EMBL/GenBank/DDBJ databases">
        <authorList>
            <person name="Vogel A."/>
        </authorList>
    </citation>
    <scope>NUCLEOTIDE SEQUENCE [LARGE SCALE GENOMIC DNA]</scope>
</reference>
<organism evidence="2 3">
    <name type="scientific">Cuscuta campestris</name>
    <dbReference type="NCBI Taxonomy" id="132261"/>
    <lineage>
        <taxon>Eukaryota</taxon>
        <taxon>Viridiplantae</taxon>
        <taxon>Streptophyta</taxon>
        <taxon>Embryophyta</taxon>
        <taxon>Tracheophyta</taxon>
        <taxon>Spermatophyta</taxon>
        <taxon>Magnoliopsida</taxon>
        <taxon>eudicotyledons</taxon>
        <taxon>Gunneridae</taxon>
        <taxon>Pentapetalae</taxon>
        <taxon>asterids</taxon>
        <taxon>lamiids</taxon>
        <taxon>Solanales</taxon>
        <taxon>Convolvulaceae</taxon>
        <taxon>Cuscuteae</taxon>
        <taxon>Cuscuta</taxon>
        <taxon>Cuscuta subgen. Grammica</taxon>
        <taxon>Cuscuta sect. Cleistogrammica</taxon>
    </lineage>
</organism>
<proteinExistence type="predicted"/>
<feature type="region of interest" description="Disordered" evidence="1">
    <location>
        <begin position="123"/>
        <end position="207"/>
    </location>
</feature>
<dbReference type="AlphaFoldDB" id="A0A484LR95"/>
<keyword evidence="3" id="KW-1185">Reference proteome</keyword>
<protein>
    <recommendedName>
        <fullName evidence="4">CCHC-type domain-containing protein</fullName>
    </recommendedName>
</protein>
<accession>A0A484LR95</accession>
<dbReference type="EMBL" id="OOIL02001857">
    <property type="protein sequence ID" value="VFQ78804.1"/>
    <property type="molecule type" value="Genomic_DNA"/>
</dbReference>
<feature type="compositionally biased region" description="Basic and acidic residues" evidence="1">
    <location>
        <begin position="149"/>
        <end position="162"/>
    </location>
</feature>
<sequence length="379" mass="42593">MINMTVSASTDHDHLLPYPFLLMDILERFKVTTTVGRLTKATKLWMISAQTFTKRSDNVAPATPAPRCTATTRGPAEPQARANLASIAHSLNLLHLKVDGMDGYLERLDEENVDNFPIMTEEDFLPCTKPGEVTGEDDGGSESQTPSLDEERIEQHLQKEKSCINNGENSLPNDATAGKEDSGINSGNVIGKTDGNAPANKDDTPKEKKSFASLFERNRSEEKGMKLHQVDMAEDEVFIQPEDVTPMEKLWGPCLVGCFTGRFPSLSPIQSFVESWKVPCQFLPHHKGWVIFKPPPSSVKVNFVGGSYMQHVEYEDLPLYCYHCEKFGHTPFDCFDLHEMERKETVEEQRALDKSRVEVMKTSLLADNDKEKEKPKQNQ</sequence>
<gene>
    <name evidence="2" type="ORF">CCAM_LOCUS20580</name>
</gene>
<dbReference type="Proteomes" id="UP000595140">
    <property type="component" value="Unassembled WGS sequence"/>
</dbReference>
<evidence type="ECO:0000313" key="2">
    <source>
        <dbReference type="EMBL" id="VFQ78804.1"/>
    </source>
</evidence>
<evidence type="ECO:0000256" key="1">
    <source>
        <dbReference type="SAM" id="MobiDB-lite"/>
    </source>
</evidence>
<evidence type="ECO:0008006" key="4">
    <source>
        <dbReference type="Google" id="ProtNLM"/>
    </source>
</evidence>
<feature type="compositionally biased region" description="Polar residues" evidence="1">
    <location>
        <begin position="163"/>
        <end position="173"/>
    </location>
</feature>
<evidence type="ECO:0000313" key="3">
    <source>
        <dbReference type="Proteomes" id="UP000595140"/>
    </source>
</evidence>
<dbReference type="OrthoDB" id="1939300at2759"/>
<name>A0A484LR95_9ASTE</name>